<name>A0A1L5NXZ9_9HYPH</name>
<evidence type="ECO:0000313" key="2">
    <source>
        <dbReference type="Proteomes" id="UP000184749"/>
    </source>
</evidence>
<reference evidence="1 2" key="1">
    <citation type="submission" date="2016-09" db="EMBL/GenBank/DDBJ databases">
        <title>The complete genome sequences of Rhizobium gallicum, symbiovars gallicum and phaseoli, symbionts associated to common bean (Phaseolus vulgaris).</title>
        <authorList>
            <person name="Bustos P."/>
            <person name="Santamaria R.I."/>
            <person name="Perez-Carrascal O.M."/>
            <person name="Juarez S."/>
            <person name="Lozano L."/>
            <person name="Martinez-Flores I."/>
            <person name="Martinez-Romero E."/>
            <person name="Cevallos M."/>
            <person name="Romero D."/>
            <person name="Davila G."/>
            <person name="Gonzalez V."/>
        </authorList>
    </citation>
    <scope>NUCLEOTIDE SEQUENCE [LARGE SCALE GENOMIC DNA]</scope>
    <source>
        <strain evidence="1 2">IE4872</strain>
        <plasmid evidence="2">prgalie4872d</plasmid>
    </source>
</reference>
<evidence type="ECO:0000313" key="1">
    <source>
        <dbReference type="EMBL" id="APO72780.1"/>
    </source>
</evidence>
<geneLocation type="plasmid" evidence="2">
    <name>prgalie4872d</name>
</geneLocation>
<dbReference type="OrthoDB" id="7843417at2"/>
<accession>A0A1L5NXZ9</accession>
<dbReference type="RefSeq" id="WP_074072903.1">
    <property type="nucleotide sequence ID" value="NZ_CP017105.1"/>
</dbReference>
<gene>
    <name evidence="1" type="ORF">IE4872_PD02269</name>
</gene>
<keyword evidence="1" id="KW-0808">Transferase</keyword>
<dbReference type="GO" id="GO:0016740">
    <property type="term" value="F:transferase activity"/>
    <property type="evidence" value="ECO:0007669"/>
    <property type="project" value="UniProtKB-KW"/>
</dbReference>
<keyword evidence="1" id="KW-0614">Plasmid</keyword>
<dbReference type="EMBL" id="CP017105">
    <property type="protein sequence ID" value="APO72780.1"/>
    <property type="molecule type" value="Genomic_DNA"/>
</dbReference>
<sequence>MRSGGSESGFQVLAALLNGITTGQDQWDKVVQEANRHLVGPALYGWLRHWGLLINVPGEVEKYLRFLYDLNEERNRRLRRQSVETLRVLNEAGIEPLLIKGSALLMIMPEHRLGNRMISDLDLVIDRNNVERSVGRLRGIGYQPLPEDPGPHAYGKFYRPTDVGSLDLHLRPPGPAILYTEGEPLHSTRLEVMGVRVCIPTPVEWVVHLIVHDMILDRRLRTGDVELRHLLDCREIFDLGYEVDWDAVRARLPSGRLALARDLFFLNLQRLAGVKIDGSPAGLLANLLFSRQIARQDHGAYKNLDDFGLSLLRAIWKPFKIAAANQR</sequence>
<dbReference type="Proteomes" id="UP000184749">
    <property type="component" value="Plasmid pRgalIE4872d"/>
</dbReference>
<proteinExistence type="predicted"/>
<dbReference type="InterPro" id="IPR039498">
    <property type="entry name" value="NTP_transf_5"/>
</dbReference>
<dbReference type="Pfam" id="PF14907">
    <property type="entry name" value="NTP_transf_5"/>
    <property type="match status" value="1"/>
</dbReference>
<protein>
    <submittedName>
        <fullName evidence="1">Nucleotidyltransferase domain-containing protein</fullName>
    </submittedName>
</protein>
<dbReference type="AlphaFoldDB" id="A0A1L5NXZ9"/>
<organism evidence="1 2">
    <name type="scientific">Rhizobium gallicum</name>
    <dbReference type="NCBI Taxonomy" id="56730"/>
    <lineage>
        <taxon>Bacteria</taxon>
        <taxon>Pseudomonadati</taxon>
        <taxon>Pseudomonadota</taxon>
        <taxon>Alphaproteobacteria</taxon>
        <taxon>Hyphomicrobiales</taxon>
        <taxon>Rhizobiaceae</taxon>
        <taxon>Rhizobium/Agrobacterium group</taxon>
        <taxon>Rhizobium</taxon>
    </lineage>
</organism>